<dbReference type="PANTHER" id="PTHR43806">
    <property type="entry name" value="PEPTIDASE S8"/>
    <property type="match status" value="1"/>
</dbReference>
<dbReference type="InterPro" id="IPR015500">
    <property type="entry name" value="Peptidase_S8_subtilisin-rel"/>
</dbReference>
<evidence type="ECO:0000256" key="4">
    <source>
        <dbReference type="ARBA" id="ARBA00022825"/>
    </source>
</evidence>
<proteinExistence type="inferred from homology"/>
<feature type="domain" description="Peptidase S8/S53" evidence="6">
    <location>
        <begin position="21"/>
        <end position="289"/>
    </location>
</feature>
<evidence type="ECO:0000259" key="6">
    <source>
        <dbReference type="Pfam" id="PF00082"/>
    </source>
</evidence>
<dbReference type="GO" id="GO:0016787">
    <property type="term" value="F:hydrolase activity"/>
    <property type="evidence" value="ECO:0007669"/>
    <property type="project" value="UniProtKB-KW"/>
</dbReference>
<feature type="active site" description="Charge relay system" evidence="5">
    <location>
        <position position="65"/>
    </location>
</feature>
<dbReference type="Proteomes" id="UP001482154">
    <property type="component" value="Unassembled WGS sequence"/>
</dbReference>
<dbReference type="InterPro" id="IPR036852">
    <property type="entry name" value="Peptidase_S8/S53_dom_sf"/>
</dbReference>
<accession>A0ABV1IVA2</accession>
<name>A0ABV1IVA2_9FIRM</name>
<evidence type="ECO:0000256" key="5">
    <source>
        <dbReference type="PROSITE-ProRule" id="PRU01240"/>
    </source>
</evidence>
<comment type="caution">
    <text evidence="7">The sequence shown here is derived from an EMBL/GenBank/DDBJ whole genome shotgun (WGS) entry which is preliminary data.</text>
</comment>
<dbReference type="EC" id="3.4.-.-" evidence="7"/>
<dbReference type="Pfam" id="PF00082">
    <property type="entry name" value="Peptidase_S8"/>
    <property type="match status" value="1"/>
</dbReference>
<keyword evidence="8" id="KW-1185">Reference proteome</keyword>
<dbReference type="SUPFAM" id="SSF52743">
    <property type="entry name" value="Subtilisin-like"/>
    <property type="match status" value="1"/>
</dbReference>
<dbReference type="PROSITE" id="PS51892">
    <property type="entry name" value="SUBTILASE"/>
    <property type="match status" value="1"/>
</dbReference>
<organism evidence="7 8">
    <name type="scientific">Anaerostipes amylophilus</name>
    <dbReference type="NCBI Taxonomy" id="2981779"/>
    <lineage>
        <taxon>Bacteria</taxon>
        <taxon>Bacillati</taxon>
        <taxon>Bacillota</taxon>
        <taxon>Clostridia</taxon>
        <taxon>Lachnospirales</taxon>
        <taxon>Lachnospiraceae</taxon>
        <taxon>Anaerostipes</taxon>
    </lineage>
</organism>
<dbReference type="Gene3D" id="3.40.50.200">
    <property type="entry name" value="Peptidase S8/S53 domain"/>
    <property type="match status" value="1"/>
</dbReference>
<dbReference type="PROSITE" id="PS00137">
    <property type="entry name" value="SUBTILASE_HIS"/>
    <property type="match status" value="1"/>
</dbReference>
<evidence type="ECO:0000256" key="2">
    <source>
        <dbReference type="ARBA" id="ARBA00022670"/>
    </source>
</evidence>
<feature type="active site" description="Charge relay system" evidence="5">
    <location>
        <position position="30"/>
    </location>
</feature>
<evidence type="ECO:0000256" key="1">
    <source>
        <dbReference type="ARBA" id="ARBA00011073"/>
    </source>
</evidence>
<gene>
    <name evidence="7" type="ORF">AAAU51_08125</name>
</gene>
<feature type="active site" description="Charge relay system" evidence="5">
    <location>
        <position position="243"/>
    </location>
</feature>
<evidence type="ECO:0000256" key="3">
    <source>
        <dbReference type="ARBA" id="ARBA00022801"/>
    </source>
</evidence>
<dbReference type="InterPro" id="IPR022398">
    <property type="entry name" value="Peptidase_S8_His-AS"/>
</dbReference>
<keyword evidence="4 5" id="KW-0720">Serine protease</keyword>
<dbReference type="InterPro" id="IPR023828">
    <property type="entry name" value="Peptidase_S8_Ser-AS"/>
</dbReference>
<dbReference type="EMBL" id="JBBNIN010000010">
    <property type="protein sequence ID" value="MEQ2711136.1"/>
    <property type="molecule type" value="Genomic_DNA"/>
</dbReference>
<keyword evidence="2 5" id="KW-0645">Protease</keyword>
<evidence type="ECO:0000313" key="8">
    <source>
        <dbReference type="Proteomes" id="UP001482154"/>
    </source>
</evidence>
<dbReference type="PANTHER" id="PTHR43806:SF65">
    <property type="entry name" value="SERINE PROTEASE APRX"/>
    <property type="match status" value="1"/>
</dbReference>
<keyword evidence="3 5" id="KW-0378">Hydrolase</keyword>
<dbReference type="PRINTS" id="PR00723">
    <property type="entry name" value="SUBTILISIN"/>
</dbReference>
<dbReference type="CDD" id="cd07487">
    <property type="entry name" value="Peptidases_S8_1"/>
    <property type="match status" value="1"/>
</dbReference>
<dbReference type="InterPro" id="IPR050131">
    <property type="entry name" value="Peptidase_S8_subtilisin-like"/>
</dbReference>
<protein>
    <submittedName>
        <fullName evidence="7">S8 family peptidase</fullName>
        <ecNumber evidence="7">3.4.-.-</ecNumber>
    </submittedName>
</protein>
<evidence type="ECO:0000313" key="7">
    <source>
        <dbReference type="EMBL" id="MEQ2711136.1"/>
    </source>
</evidence>
<sequence length="299" mass="32442">MIASVSKQIHADLAHQHGFLGEGIGIAYLDTGLFPHKDFAPYSSRIAEFIDFVQYRSFSYDDNGHGTHITGIAASSAVFDSDYLGIAPKSHIIALKVLDASGNGVQSAFLKGLDWIHKHHNSYNIRIVNISIGSSASEESPASIELLTHVNTLWDDGLIVCIAGGNHGPKSHSISIPGNSPKIITIGSSDDTSPMIGRRGFKVQYSGRGPTSSCVMKPDVVAPGTNIFSCAPNHRYTLKSGTSMATPVVSGSLALLLEKYPFYTNKDVKMKLRKNCDKLKTPRHHQGWGRINLKKLMDL</sequence>
<comment type="similarity">
    <text evidence="1 5">Belongs to the peptidase S8 family.</text>
</comment>
<reference evidence="7 8" key="1">
    <citation type="submission" date="2024-04" db="EMBL/GenBank/DDBJ databases">
        <title>Human intestinal bacterial collection.</title>
        <authorList>
            <person name="Pauvert C."/>
            <person name="Hitch T.C.A."/>
            <person name="Clavel T."/>
        </authorList>
    </citation>
    <scope>NUCLEOTIDE SEQUENCE [LARGE SCALE GENOMIC DNA]</scope>
    <source>
        <strain evidence="7 8">CLA-AA-H249</strain>
    </source>
</reference>
<dbReference type="InterPro" id="IPR000209">
    <property type="entry name" value="Peptidase_S8/S53_dom"/>
</dbReference>
<dbReference type="PROSITE" id="PS00138">
    <property type="entry name" value="SUBTILASE_SER"/>
    <property type="match status" value="1"/>
</dbReference>